<dbReference type="PANTHER" id="PTHR42840:SF3">
    <property type="entry name" value="BINDING ROSSMANN FOLD OXIDOREDUCTASE, PUTATIVE (AFU_ORTHOLOGUE AFUA_2G10240)-RELATED"/>
    <property type="match status" value="1"/>
</dbReference>
<dbReference type="Gene3D" id="3.30.360.10">
    <property type="entry name" value="Dihydrodipicolinate Reductase, domain 2"/>
    <property type="match status" value="1"/>
</dbReference>
<dbReference type="OrthoDB" id="40945at2"/>
<keyword evidence="2" id="KW-0560">Oxidoreductase</keyword>
<name>A0A0X1KPP0_9THEM</name>
<dbReference type="Proteomes" id="UP000077469">
    <property type="component" value="Chromosome"/>
</dbReference>
<reference evidence="4 5" key="1">
    <citation type="submission" date="2014-01" db="EMBL/GenBank/DDBJ databases">
        <title>Genome sequencing of Thermotog hypogea.</title>
        <authorList>
            <person name="Zhang X."/>
            <person name="Alvare G."/>
            <person name="Fristensky B."/>
            <person name="Chen L."/>
            <person name="Suen T."/>
            <person name="Chen Q."/>
            <person name="Ma K."/>
        </authorList>
    </citation>
    <scope>NUCLEOTIDE SEQUENCE [LARGE SCALE GENOMIC DNA]</scope>
    <source>
        <strain evidence="4 5">DSM 11164</strain>
    </source>
</reference>
<dbReference type="RefSeq" id="WP_031503756.1">
    <property type="nucleotide sequence ID" value="NC_022795.1"/>
</dbReference>
<dbReference type="PaxDb" id="1123384-AJ81_02470"/>
<dbReference type="EMBL" id="CP007141">
    <property type="protein sequence ID" value="AJC73256.1"/>
    <property type="molecule type" value="Genomic_DNA"/>
</dbReference>
<feature type="domain" description="Gfo/Idh/MocA-like oxidoreductase N-terminal" evidence="3">
    <location>
        <begin position="4"/>
        <end position="100"/>
    </location>
</feature>
<evidence type="ECO:0000313" key="4">
    <source>
        <dbReference type="EMBL" id="AJC73256.1"/>
    </source>
</evidence>
<dbReference type="STRING" id="1123384.AJ81_02470"/>
<evidence type="ECO:0000256" key="2">
    <source>
        <dbReference type="ARBA" id="ARBA00023002"/>
    </source>
</evidence>
<dbReference type="Pfam" id="PF01408">
    <property type="entry name" value="GFO_IDH_MocA"/>
    <property type="match status" value="1"/>
</dbReference>
<keyword evidence="5" id="KW-1185">Reference proteome</keyword>
<dbReference type="Gene3D" id="3.40.50.720">
    <property type="entry name" value="NAD(P)-binding Rossmann-like Domain"/>
    <property type="match status" value="1"/>
</dbReference>
<dbReference type="AlphaFoldDB" id="A0A0X1KPP0"/>
<evidence type="ECO:0000313" key="5">
    <source>
        <dbReference type="Proteomes" id="UP000077469"/>
    </source>
</evidence>
<comment type="similarity">
    <text evidence="1">Belongs to the Gfo/Idh/MocA family.</text>
</comment>
<gene>
    <name evidence="4" type="ORF">AJ81_02470</name>
</gene>
<organism evidence="4 5">
    <name type="scientific">Pseudothermotoga hypogea DSM 11164 = NBRC 106472</name>
    <dbReference type="NCBI Taxonomy" id="1123384"/>
    <lineage>
        <taxon>Bacteria</taxon>
        <taxon>Thermotogati</taxon>
        <taxon>Thermotogota</taxon>
        <taxon>Thermotogae</taxon>
        <taxon>Thermotogales</taxon>
        <taxon>Thermotogaceae</taxon>
        <taxon>Pseudothermotoga</taxon>
    </lineage>
</organism>
<sequence>MKKIRVGIVGAGFVSHIHIAAYRENREYFEVLGVCAAHKQSAERLARQYGIEKVFDDFEQLASCEQIDVVDVCVPTNVHDDVILTACKYKKHIICEKPLTGYFGEDMPEFERVGDISKEHMYQKLLEKLERIEEAVTLSGTKFMYAENFVYAPAVTKAKRLIAASNAPILELRAEESHSGSHAAYSRRWRTAGGGSLLRMGSHPVGAVIHMKHFEGRLRYGKPIRVKSVFAETASLTKLDSVKQFGKASMVTDWFDVEDWSCAVLTFEDGSKAIVISNDVSLGGVKNLLQINTASGMIYCNMTPNNMMLAYTPNPETWKDEYIAEKIETKAGWTFPSPDEDWVRGYPQEMRDFAMCLLENKMPESDFELAKETVKVIYAAYLSAEKGVRVDLL</sequence>
<dbReference type="InterPro" id="IPR000683">
    <property type="entry name" value="Gfo/Idh/MocA-like_OxRdtase_N"/>
</dbReference>
<evidence type="ECO:0000256" key="1">
    <source>
        <dbReference type="ARBA" id="ARBA00010928"/>
    </source>
</evidence>
<evidence type="ECO:0000259" key="3">
    <source>
        <dbReference type="Pfam" id="PF01408"/>
    </source>
</evidence>
<dbReference type="KEGG" id="phy:AJ81_02470"/>
<proteinExistence type="inferred from homology"/>
<dbReference type="InterPro" id="IPR036291">
    <property type="entry name" value="NAD(P)-bd_dom_sf"/>
</dbReference>
<protein>
    <submittedName>
        <fullName evidence="4">Oxidoreductase</fullName>
    </submittedName>
</protein>
<dbReference type="SUPFAM" id="SSF55347">
    <property type="entry name" value="Glyceraldehyde-3-phosphate dehydrogenase-like, C-terminal domain"/>
    <property type="match status" value="1"/>
</dbReference>
<dbReference type="GO" id="GO:0016491">
    <property type="term" value="F:oxidoreductase activity"/>
    <property type="evidence" value="ECO:0007669"/>
    <property type="project" value="UniProtKB-KW"/>
</dbReference>
<dbReference type="SUPFAM" id="SSF51735">
    <property type="entry name" value="NAD(P)-binding Rossmann-fold domains"/>
    <property type="match status" value="1"/>
</dbReference>
<dbReference type="PANTHER" id="PTHR42840">
    <property type="entry name" value="NAD(P)-BINDING ROSSMANN-FOLD SUPERFAMILY PROTEIN-RELATED"/>
    <property type="match status" value="1"/>
</dbReference>
<dbReference type="PATRIC" id="fig|1123384.7.peg.488"/>
<accession>A0A0X1KPP0</accession>
<dbReference type="GO" id="GO:0000166">
    <property type="term" value="F:nucleotide binding"/>
    <property type="evidence" value="ECO:0007669"/>
    <property type="project" value="InterPro"/>
</dbReference>